<dbReference type="PANTHER" id="PTHR46519">
    <property type="entry name" value="RING/U-BOX SUPERFAMILY PROTEIN"/>
    <property type="match status" value="1"/>
</dbReference>
<sequence length="131" mass="15213">QRRTCGLIRDREAEACSHIDQIRNGLVVVSQSELAAKRPIRRICGRQTLFDLLQRAQQERKRELMVLIERRPVSEFPHRIRIQALLRSTFLRNKTLIPEKKPSSVAAVELGLLKERRTVSGLREEFLSKSD</sequence>
<feature type="non-terminal residue" evidence="1">
    <location>
        <position position="131"/>
    </location>
</feature>
<evidence type="ECO:0000313" key="2">
    <source>
        <dbReference type="Proteomes" id="UP000015453"/>
    </source>
</evidence>
<dbReference type="AlphaFoldDB" id="S8DWN0"/>
<keyword evidence="2" id="KW-1185">Reference proteome</keyword>
<proteinExistence type="predicted"/>
<dbReference type="Proteomes" id="UP000015453">
    <property type="component" value="Unassembled WGS sequence"/>
</dbReference>
<protein>
    <submittedName>
        <fullName evidence="1">Uncharacterized protein</fullName>
    </submittedName>
</protein>
<dbReference type="EMBL" id="AUSU01003022">
    <property type="protein sequence ID" value="EPS67613.1"/>
    <property type="molecule type" value="Genomic_DNA"/>
</dbReference>
<evidence type="ECO:0000313" key="1">
    <source>
        <dbReference type="EMBL" id="EPS67613.1"/>
    </source>
</evidence>
<feature type="non-terminal residue" evidence="1">
    <location>
        <position position="1"/>
    </location>
</feature>
<accession>S8DWN0</accession>
<gene>
    <name evidence="1" type="ORF">M569_07161</name>
</gene>
<organism evidence="1 2">
    <name type="scientific">Genlisea aurea</name>
    <dbReference type="NCBI Taxonomy" id="192259"/>
    <lineage>
        <taxon>Eukaryota</taxon>
        <taxon>Viridiplantae</taxon>
        <taxon>Streptophyta</taxon>
        <taxon>Embryophyta</taxon>
        <taxon>Tracheophyta</taxon>
        <taxon>Spermatophyta</taxon>
        <taxon>Magnoliopsida</taxon>
        <taxon>eudicotyledons</taxon>
        <taxon>Gunneridae</taxon>
        <taxon>Pentapetalae</taxon>
        <taxon>asterids</taxon>
        <taxon>lamiids</taxon>
        <taxon>Lamiales</taxon>
        <taxon>Lentibulariaceae</taxon>
        <taxon>Genlisea</taxon>
    </lineage>
</organism>
<reference evidence="1 2" key="1">
    <citation type="journal article" date="2013" name="BMC Genomics">
        <title>The miniature genome of a carnivorous plant Genlisea aurea contains a low number of genes and short non-coding sequences.</title>
        <authorList>
            <person name="Leushkin E.V."/>
            <person name="Sutormin R.A."/>
            <person name="Nabieva E.R."/>
            <person name="Penin A.A."/>
            <person name="Kondrashov A.S."/>
            <person name="Logacheva M.D."/>
        </authorList>
    </citation>
    <scope>NUCLEOTIDE SEQUENCE [LARGE SCALE GENOMIC DNA]</scope>
</reference>
<dbReference type="PANTHER" id="PTHR46519:SF3">
    <property type="entry name" value="RING_U-BOX SUPERFAMILY PROTEIN"/>
    <property type="match status" value="1"/>
</dbReference>
<name>S8DWN0_9LAMI</name>
<dbReference type="OrthoDB" id="6078042at2759"/>
<comment type="caution">
    <text evidence="1">The sequence shown here is derived from an EMBL/GenBank/DDBJ whole genome shotgun (WGS) entry which is preliminary data.</text>
</comment>